<keyword evidence="4" id="KW-1185">Reference proteome</keyword>
<evidence type="ECO:0000256" key="1">
    <source>
        <dbReference type="SAM" id="MobiDB-lite"/>
    </source>
</evidence>
<evidence type="ECO:0000313" key="4">
    <source>
        <dbReference type="Proteomes" id="UP001056500"/>
    </source>
</evidence>
<evidence type="ECO:0008006" key="5">
    <source>
        <dbReference type="Google" id="ProtNLM"/>
    </source>
</evidence>
<keyword evidence="2" id="KW-1133">Transmembrane helix</keyword>
<feature type="compositionally biased region" description="Polar residues" evidence="1">
    <location>
        <begin position="212"/>
        <end position="223"/>
    </location>
</feature>
<feature type="region of interest" description="Disordered" evidence="1">
    <location>
        <begin position="140"/>
        <end position="281"/>
    </location>
</feature>
<feature type="compositionally biased region" description="Low complexity" evidence="1">
    <location>
        <begin position="159"/>
        <end position="180"/>
    </location>
</feature>
<gene>
    <name evidence="3" type="ORF">NDK47_08485</name>
</gene>
<feature type="compositionally biased region" description="Polar residues" evidence="1">
    <location>
        <begin position="271"/>
        <end position="280"/>
    </location>
</feature>
<sequence length="484" mass="51357">MNCQEFRKAWEDNSELDTFSHIEICDDCMVWIEAQLANGEEVQFLKEIPQPSAELEDKIMQAIYQTAGQGLTPQAVAAPVLAETKVRRFAPKFSGMAWASAAAILLLVGVMGYKQLGGNQLSGTANISGQAEMQIALAPASGESQDRPNETENNAVSGSASQSPDAPVSSPAAMMAMPSSGETVTAMDTPETADSKSSDANPSAKQMAPDSGQRQQPVSQPSQIALAAPKQQEAKTQADAAPAKNRPIIAARHAGGKPPGAEQAKTAAPAENQQSASDHASSIAALAPETEEKALLDNTMGALSMDAEAGEEVHSAAGHPTLVGPPVTATTKPDITLSTFTDVDTAANASDMPVPDTAKLPDGFSLHAITAQYESQTSQKVVRLTSEYKRNHDWIRVEVVRNEHGKRSLSIPGTFTATQLFTVHSEQAIAVTFDKKDDASSETTAQHAVHFNAQHENDSLYVILTAHGIPLDQLVETSKQITWQ</sequence>
<accession>A0ABY4WJI4</accession>
<protein>
    <recommendedName>
        <fullName evidence="5">Anti-sigma factor</fullName>
    </recommendedName>
</protein>
<keyword evidence="2" id="KW-0812">Transmembrane</keyword>
<dbReference type="RefSeq" id="WP_251874397.1">
    <property type="nucleotide sequence ID" value="NZ_CP098755.1"/>
</dbReference>
<name>A0ABY4WJI4_9BACL</name>
<proteinExistence type="predicted"/>
<feature type="transmembrane region" description="Helical" evidence="2">
    <location>
        <begin position="95"/>
        <end position="113"/>
    </location>
</feature>
<feature type="region of interest" description="Disordered" evidence="1">
    <location>
        <begin position="307"/>
        <end position="327"/>
    </location>
</feature>
<evidence type="ECO:0000256" key="2">
    <source>
        <dbReference type="SAM" id="Phobius"/>
    </source>
</evidence>
<dbReference type="Proteomes" id="UP001056500">
    <property type="component" value="Chromosome"/>
</dbReference>
<keyword evidence="2" id="KW-0472">Membrane</keyword>
<organism evidence="3 4">
    <name type="scientific">Brevibacillus ruminantium</name>
    <dbReference type="NCBI Taxonomy" id="2950604"/>
    <lineage>
        <taxon>Bacteria</taxon>
        <taxon>Bacillati</taxon>
        <taxon>Bacillota</taxon>
        <taxon>Bacilli</taxon>
        <taxon>Bacillales</taxon>
        <taxon>Paenibacillaceae</taxon>
        <taxon>Brevibacillus</taxon>
    </lineage>
</organism>
<dbReference type="EMBL" id="CP098755">
    <property type="protein sequence ID" value="USG67295.1"/>
    <property type="molecule type" value="Genomic_DNA"/>
</dbReference>
<reference evidence="3" key="1">
    <citation type="submission" date="2022-06" db="EMBL/GenBank/DDBJ databases">
        <title>Genome sequencing of Brevibacillus sp. BB3-R1.</title>
        <authorList>
            <person name="Heo J."/>
            <person name="Lee D."/>
            <person name="Won M."/>
            <person name="Han B.-H."/>
            <person name="Hong S.-B."/>
            <person name="Kwon S.-W."/>
        </authorList>
    </citation>
    <scope>NUCLEOTIDE SEQUENCE</scope>
    <source>
        <strain evidence="3">BB3-R1</strain>
    </source>
</reference>
<evidence type="ECO:0000313" key="3">
    <source>
        <dbReference type="EMBL" id="USG67295.1"/>
    </source>
</evidence>